<dbReference type="Proteomes" id="UP000297014">
    <property type="component" value="Unassembled WGS sequence"/>
</dbReference>
<feature type="domain" description="N-acetyltransferase" evidence="1">
    <location>
        <begin position="24"/>
        <end position="172"/>
    </location>
</feature>
<dbReference type="Gene3D" id="3.40.630.30">
    <property type="match status" value="1"/>
</dbReference>
<dbReference type="InterPro" id="IPR051908">
    <property type="entry name" value="Ribosomal_N-acetyltransferase"/>
</dbReference>
<dbReference type="InterPro" id="IPR016181">
    <property type="entry name" value="Acyl_CoA_acyltransferase"/>
</dbReference>
<evidence type="ECO:0000259" key="1">
    <source>
        <dbReference type="PROSITE" id="PS51186"/>
    </source>
</evidence>
<dbReference type="OrthoDB" id="9784707at2"/>
<evidence type="ECO:0000313" key="2">
    <source>
        <dbReference type="EMBL" id="KGA98397.1"/>
    </source>
</evidence>
<keyword evidence="2" id="KW-0808">Transferase</keyword>
<comment type="caution">
    <text evidence="2">The sequence shown here is derived from an EMBL/GenBank/DDBJ whole genome shotgun (WGS) entry which is preliminary data.</text>
</comment>
<organism evidence="2 4">
    <name type="scientific">Alkalihalobacillus alcalophilus ATCC 27647 = CGMCC 1.3604</name>
    <dbReference type="NCBI Taxonomy" id="1218173"/>
    <lineage>
        <taxon>Bacteria</taxon>
        <taxon>Bacillati</taxon>
        <taxon>Bacillota</taxon>
        <taxon>Bacilli</taxon>
        <taxon>Bacillales</taxon>
        <taxon>Bacillaceae</taxon>
        <taxon>Alkalihalobacillus</taxon>
    </lineage>
</organism>
<dbReference type="RefSeq" id="WP_003323062.1">
    <property type="nucleotide sequence ID" value="NZ_ALPT02000011.1"/>
</dbReference>
<proteinExistence type="predicted"/>
<dbReference type="GO" id="GO:1990189">
    <property type="term" value="F:protein N-terminal-serine acetyltransferase activity"/>
    <property type="evidence" value="ECO:0007669"/>
    <property type="project" value="TreeGrafter"/>
</dbReference>
<gene>
    <name evidence="3" type="ORF">AJ85_03945</name>
    <name evidence="2" type="ORF">BALCAV_0204785</name>
</gene>
<dbReference type="Pfam" id="PF13302">
    <property type="entry name" value="Acetyltransf_3"/>
    <property type="match status" value="1"/>
</dbReference>
<sequence length="182" mass="21665">MFSFKIDQKITVELIQQHQKEELFELVDSNRQHLRPWLLWVDKRKTPDDFEPIIKMWIHNYAENNGFDAGIRYDGKLIGMVCLHFIDWKNSSTSIGYFLAENMQGKGIITKTVCVLLKYLFEEINLNRVEIQCAVNNEKSRTIPEKLGFQKEGIKRQGQWLYDHFEDLVTYSLLKSDWKKFK</sequence>
<dbReference type="PANTHER" id="PTHR43441">
    <property type="entry name" value="RIBOSOMAL-PROTEIN-SERINE ACETYLTRANSFERASE"/>
    <property type="match status" value="1"/>
</dbReference>
<dbReference type="SUPFAM" id="SSF55729">
    <property type="entry name" value="Acyl-CoA N-acyltransferases (Nat)"/>
    <property type="match status" value="1"/>
</dbReference>
<dbReference type="STRING" id="1218173.BALCAV_0204785"/>
<evidence type="ECO:0000313" key="4">
    <source>
        <dbReference type="Proteomes" id="UP000002754"/>
    </source>
</evidence>
<reference evidence="3 5" key="2">
    <citation type="submission" date="2014-01" db="EMBL/GenBank/DDBJ databases">
        <title>Draft genome sequencing of Bacillus alcalophilus CGMCC 1.3604.</title>
        <authorList>
            <person name="Yang J."/>
            <person name="Diao L."/>
            <person name="Yang S."/>
        </authorList>
    </citation>
    <scope>NUCLEOTIDE SEQUENCE [LARGE SCALE GENOMIC DNA]</scope>
    <source>
        <strain evidence="3 5">CGMCC 1.3604</strain>
    </source>
</reference>
<dbReference type="Proteomes" id="UP000002754">
    <property type="component" value="Unassembled WGS sequence"/>
</dbReference>
<dbReference type="PROSITE" id="PS51186">
    <property type="entry name" value="GNAT"/>
    <property type="match status" value="1"/>
</dbReference>
<dbReference type="eggNOG" id="COG1670">
    <property type="taxonomic scope" value="Bacteria"/>
</dbReference>
<dbReference type="InterPro" id="IPR000182">
    <property type="entry name" value="GNAT_dom"/>
</dbReference>
<accession>A0A094YXY4</accession>
<evidence type="ECO:0000313" key="5">
    <source>
        <dbReference type="Proteomes" id="UP000297014"/>
    </source>
</evidence>
<evidence type="ECO:0000313" key="3">
    <source>
        <dbReference type="EMBL" id="THG91580.1"/>
    </source>
</evidence>
<reference evidence="2 4" key="1">
    <citation type="journal article" date="2014" name="Genome Announc.">
        <title>Draft Genome Sequence of Bacillus alcalophilus AV1934, a Classic Alkaliphile Isolated from Human Feces in 1934.</title>
        <authorList>
            <person name="Attie O."/>
            <person name="Jayaprakash A."/>
            <person name="Shah H."/>
            <person name="Paulsen I.T."/>
            <person name="Morino M."/>
            <person name="Takahashi Y."/>
            <person name="Narumi I."/>
            <person name="Sachidanandam R."/>
            <person name="Satoh K."/>
            <person name="Ito M."/>
            <person name="Krulwich T.A."/>
        </authorList>
    </citation>
    <scope>NUCLEOTIDE SEQUENCE [LARGE SCALE GENOMIC DNA]</scope>
    <source>
        <strain evidence="2 4">AV1934</strain>
    </source>
</reference>
<dbReference type="AlphaFoldDB" id="A0A094YXY4"/>
<name>A0A094YXY4_ALKAL</name>
<dbReference type="GO" id="GO:0008999">
    <property type="term" value="F:protein-N-terminal-alanine acetyltransferase activity"/>
    <property type="evidence" value="ECO:0007669"/>
    <property type="project" value="TreeGrafter"/>
</dbReference>
<protein>
    <submittedName>
        <fullName evidence="2">Alanine acetyltransferase</fullName>
    </submittedName>
</protein>
<dbReference type="EMBL" id="JALP01000061">
    <property type="protein sequence ID" value="THG91580.1"/>
    <property type="molecule type" value="Genomic_DNA"/>
</dbReference>
<dbReference type="EMBL" id="ALPT02000011">
    <property type="protein sequence ID" value="KGA98397.1"/>
    <property type="molecule type" value="Genomic_DNA"/>
</dbReference>
<dbReference type="PANTHER" id="PTHR43441:SF12">
    <property type="entry name" value="RIBOSOMAL N-ACETYLTRANSFERASE YDAF-RELATED"/>
    <property type="match status" value="1"/>
</dbReference>
<keyword evidence="4" id="KW-1185">Reference proteome</keyword>
<dbReference type="GO" id="GO:0005737">
    <property type="term" value="C:cytoplasm"/>
    <property type="evidence" value="ECO:0007669"/>
    <property type="project" value="TreeGrafter"/>
</dbReference>